<dbReference type="PROSITE" id="PS50113">
    <property type="entry name" value="PAC"/>
    <property type="match status" value="1"/>
</dbReference>
<dbReference type="InterPro" id="IPR033425">
    <property type="entry name" value="MASE3"/>
</dbReference>
<feature type="transmembrane region" description="Helical" evidence="2">
    <location>
        <begin position="138"/>
        <end position="158"/>
    </location>
</feature>
<dbReference type="InterPro" id="IPR001610">
    <property type="entry name" value="PAC"/>
</dbReference>
<dbReference type="Pfam" id="PF13426">
    <property type="entry name" value="PAS_9"/>
    <property type="match status" value="1"/>
</dbReference>
<dbReference type="SUPFAM" id="SSF55785">
    <property type="entry name" value="PYP-like sensor domain (PAS domain)"/>
    <property type="match status" value="1"/>
</dbReference>
<accession>A0A9D5JSV2</accession>
<dbReference type="NCBIfam" id="TIGR00229">
    <property type="entry name" value="sensory_box"/>
    <property type="match status" value="1"/>
</dbReference>
<keyword evidence="2" id="KW-0812">Transmembrane</keyword>
<dbReference type="Pfam" id="PF17159">
    <property type="entry name" value="MASE3"/>
    <property type="match status" value="1"/>
</dbReference>
<feature type="transmembrane region" description="Helical" evidence="2">
    <location>
        <begin position="48"/>
        <end position="65"/>
    </location>
</feature>
<feature type="transmembrane region" description="Helical" evidence="2">
    <location>
        <begin position="178"/>
        <end position="196"/>
    </location>
</feature>
<keyword evidence="2" id="KW-0472">Membrane</keyword>
<comment type="caution">
    <text evidence="5">The sequence shown here is derived from an EMBL/GenBank/DDBJ whole genome shotgun (WGS) entry which is preliminary data.</text>
</comment>
<dbReference type="CDD" id="cd00130">
    <property type="entry name" value="PAS"/>
    <property type="match status" value="1"/>
</dbReference>
<reference evidence="5" key="1">
    <citation type="submission" date="2019-11" db="EMBL/GenBank/DDBJ databases">
        <title>Microbial mats filling the niche in hypersaline microbial mats.</title>
        <authorList>
            <person name="Wong H.L."/>
            <person name="Macleod F.I."/>
            <person name="White R.A. III"/>
            <person name="Burns B.P."/>
        </authorList>
    </citation>
    <scope>NUCLEOTIDE SEQUENCE</scope>
    <source>
        <strain evidence="5">Rbin_158</strain>
    </source>
</reference>
<evidence type="ECO:0000313" key="5">
    <source>
        <dbReference type="EMBL" id="MBD3323627.1"/>
    </source>
</evidence>
<keyword evidence="1" id="KW-0175">Coiled coil</keyword>
<protein>
    <submittedName>
        <fullName evidence="5">PAS domain S-box protein</fullName>
    </submittedName>
</protein>
<feature type="domain" description="PAS" evidence="3">
    <location>
        <begin position="272"/>
        <end position="327"/>
    </location>
</feature>
<dbReference type="AlphaFoldDB" id="A0A9D5JSV2"/>
<evidence type="ECO:0000313" key="6">
    <source>
        <dbReference type="Proteomes" id="UP000649604"/>
    </source>
</evidence>
<name>A0A9D5JSV2_9BACT</name>
<dbReference type="InterPro" id="IPR035965">
    <property type="entry name" value="PAS-like_dom_sf"/>
</dbReference>
<dbReference type="SMART" id="SM00086">
    <property type="entry name" value="PAC"/>
    <property type="match status" value="1"/>
</dbReference>
<dbReference type="InterPro" id="IPR000700">
    <property type="entry name" value="PAS-assoc_C"/>
</dbReference>
<proteinExistence type="predicted"/>
<gene>
    <name evidence="5" type="ORF">GF339_03520</name>
</gene>
<dbReference type="InterPro" id="IPR000014">
    <property type="entry name" value="PAS"/>
</dbReference>
<dbReference type="Proteomes" id="UP000649604">
    <property type="component" value="Unassembled WGS sequence"/>
</dbReference>
<evidence type="ECO:0000256" key="1">
    <source>
        <dbReference type="SAM" id="Coils"/>
    </source>
</evidence>
<evidence type="ECO:0000256" key="2">
    <source>
        <dbReference type="SAM" id="Phobius"/>
    </source>
</evidence>
<organism evidence="5 6">
    <name type="scientific">candidate division KSB3 bacterium</name>
    <dbReference type="NCBI Taxonomy" id="2044937"/>
    <lineage>
        <taxon>Bacteria</taxon>
        <taxon>candidate division KSB3</taxon>
    </lineage>
</organism>
<dbReference type="PROSITE" id="PS50112">
    <property type="entry name" value="PAS"/>
    <property type="match status" value="1"/>
</dbReference>
<feature type="domain" description="PAC" evidence="4">
    <location>
        <begin position="346"/>
        <end position="398"/>
    </location>
</feature>
<evidence type="ECO:0000259" key="4">
    <source>
        <dbReference type="PROSITE" id="PS50113"/>
    </source>
</evidence>
<feature type="transmembrane region" description="Helical" evidence="2">
    <location>
        <begin position="72"/>
        <end position="93"/>
    </location>
</feature>
<dbReference type="SMART" id="SM00091">
    <property type="entry name" value="PAS"/>
    <property type="match status" value="1"/>
</dbReference>
<keyword evidence="2" id="KW-1133">Transmembrane helix</keyword>
<dbReference type="Gene3D" id="3.30.450.20">
    <property type="entry name" value="PAS domain"/>
    <property type="match status" value="1"/>
</dbReference>
<sequence>MHFDAHTTDMSHTGQFRWREYAGGLVLLTGLYLLSQANYLLFHSLVELFSIIVACGLFLFAWNMRHLLEQNYYLMLGIAYLFVAALDLLHTLAYKGMGVFAVQDANLPTQLWIAARYLESLSLCVAPLLIRRQWRRQFDVILLAGYAVILSVLLVLIFHTTLFPVCYRDDVGLTQFKIVSEWVISGLLVVAIWLLVRQRSAFAPLMFRWIILSLALTIAAEMAFTLYTDVYGIMNLLGHFCKILSFYLLYKAMIQASLVQPYQSVFRQLYASEQRFRSYFDLPLVGIAIISVEGRWLDLNEKLCTLLGYSRPDLQDQTWESLTSPEDWATEHLKFDHLRKGHIDHYSCEKRFIRRDGNPFDANVSVGSVQDTSRTPMYLVAVVNDITARKNIERDQERLIKELQEALQQIQHLQGLLPICPDCGKVRDDQGYWTSVEHYLHEHSDLEFKYTLCDACFKAHYPHAYEAKRTLPQYKQLLAQLNRKKHDS</sequence>
<dbReference type="EMBL" id="WJJP01000107">
    <property type="protein sequence ID" value="MBD3323627.1"/>
    <property type="molecule type" value="Genomic_DNA"/>
</dbReference>
<feature type="coiled-coil region" evidence="1">
    <location>
        <begin position="389"/>
        <end position="416"/>
    </location>
</feature>
<feature type="transmembrane region" description="Helical" evidence="2">
    <location>
        <begin position="205"/>
        <end position="224"/>
    </location>
</feature>
<evidence type="ECO:0000259" key="3">
    <source>
        <dbReference type="PROSITE" id="PS50112"/>
    </source>
</evidence>